<name>A0A2T8IMI0_9POAL</name>
<gene>
    <name evidence="2" type="ORF">PAHAL_5G371300</name>
</gene>
<feature type="compositionally biased region" description="Polar residues" evidence="1">
    <location>
        <begin position="9"/>
        <end position="20"/>
    </location>
</feature>
<reference evidence="2" key="1">
    <citation type="submission" date="2018-04" db="EMBL/GenBank/DDBJ databases">
        <title>WGS assembly of Panicum hallii.</title>
        <authorList>
            <person name="Lovell J."/>
            <person name="Jenkins J."/>
            <person name="Lowry D."/>
            <person name="Mamidi S."/>
            <person name="Sreedasyam A."/>
            <person name="Weng X."/>
            <person name="Barry K."/>
            <person name="Bonette J."/>
            <person name="Campitelli B."/>
            <person name="Daum C."/>
            <person name="Gordon S."/>
            <person name="Gould B."/>
            <person name="Lipzen A."/>
            <person name="Macqueen A."/>
            <person name="Palacio-Mejia J."/>
            <person name="Plott C."/>
            <person name="Shakirov E."/>
            <person name="Shu S."/>
            <person name="Yoshinaga Y."/>
            <person name="Zane M."/>
            <person name="Rokhsar D."/>
            <person name="Grimwood J."/>
            <person name="Schmutz J."/>
            <person name="Juenger T."/>
        </authorList>
    </citation>
    <scope>NUCLEOTIDE SEQUENCE [LARGE SCALE GENOMIC DNA]</scope>
    <source>
        <strain evidence="2">FIL2</strain>
    </source>
</reference>
<dbReference type="Gramene" id="PVH38859">
    <property type="protein sequence ID" value="PVH38859"/>
    <property type="gene ID" value="PAHAL_5G371300"/>
</dbReference>
<feature type="region of interest" description="Disordered" evidence="1">
    <location>
        <begin position="34"/>
        <end position="56"/>
    </location>
</feature>
<accession>A0A2T8IMI0</accession>
<proteinExistence type="predicted"/>
<feature type="region of interest" description="Disordered" evidence="1">
    <location>
        <begin position="1"/>
        <end position="20"/>
    </location>
</feature>
<dbReference type="Proteomes" id="UP000243499">
    <property type="component" value="Chromosome 5"/>
</dbReference>
<dbReference type="AlphaFoldDB" id="A0A2T8IMI0"/>
<sequence>MHNMKFRPQCSSNKRPPQQSCARSIQLLLQITTGTKSEVPVTDDRHSSYTMSGSAE</sequence>
<evidence type="ECO:0000313" key="2">
    <source>
        <dbReference type="EMBL" id="PVH38859.1"/>
    </source>
</evidence>
<evidence type="ECO:0000256" key="1">
    <source>
        <dbReference type="SAM" id="MobiDB-lite"/>
    </source>
</evidence>
<protein>
    <submittedName>
        <fullName evidence="2">Uncharacterized protein</fullName>
    </submittedName>
</protein>
<dbReference type="EMBL" id="CM008050">
    <property type="protein sequence ID" value="PVH38859.1"/>
    <property type="molecule type" value="Genomic_DNA"/>
</dbReference>
<organism evidence="2">
    <name type="scientific">Panicum hallii</name>
    <dbReference type="NCBI Taxonomy" id="206008"/>
    <lineage>
        <taxon>Eukaryota</taxon>
        <taxon>Viridiplantae</taxon>
        <taxon>Streptophyta</taxon>
        <taxon>Embryophyta</taxon>
        <taxon>Tracheophyta</taxon>
        <taxon>Spermatophyta</taxon>
        <taxon>Magnoliopsida</taxon>
        <taxon>Liliopsida</taxon>
        <taxon>Poales</taxon>
        <taxon>Poaceae</taxon>
        <taxon>PACMAD clade</taxon>
        <taxon>Panicoideae</taxon>
        <taxon>Panicodae</taxon>
        <taxon>Paniceae</taxon>
        <taxon>Panicinae</taxon>
        <taxon>Panicum</taxon>
        <taxon>Panicum sect. Panicum</taxon>
    </lineage>
</organism>